<evidence type="ECO:0000259" key="8">
    <source>
        <dbReference type="Pfam" id="PF03810"/>
    </source>
</evidence>
<dbReference type="SUPFAM" id="SSF48371">
    <property type="entry name" value="ARM repeat"/>
    <property type="match status" value="1"/>
</dbReference>
<dbReference type="InterPro" id="IPR011989">
    <property type="entry name" value="ARM-like"/>
</dbReference>
<proteinExistence type="inferred from homology"/>
<dbReference type="InterPro" id="IPR016024">
    <property type="entry name" value="ARM-type_fold"/>
</dbReference>
<keyword evidence="7" id="KW-0539">Nucleus</keyword>
<dbReference type="PANTHER" id="PTHR12596:SF8">
    <property type="entry name" value="RAN-BINDING PROTEIN 17"/>
    <property type="match status" value="1"/>
</dbReference>
<comment type="similarity">
    <text evidence="3">Belongs to the exportin family.</text>
</comment>
<dbReference type="Pfam" id="PF03810">
    <property type="entry name" value="IBN_N"/>
    <property type="match status" value="1"/>
</dbReference>
<dbReference type="OrthoDB" id="244158at2759"/>
<comment type="subcellular location">
    <subcellularLocation>
        <location evidence="2">Cytoplasm</location>
    </subcellularLocation>
    <subcellularLocation>
        <location evidence="1">Nucleus</location>
    </subcellularLocation>
</comment>
<reference evidence="9 10" key="1">
    <citation type="journal article" date="2018" name="Nat. Ecol. Evol.">
        <title>Shark genomes provide insights into elasmobranch evolution and the origin of vertebrates.</title>
        <authorList>
            <person name="Hara Y"/>
            <person name="Yamaguchi K"/>
            <person name="Onimaru K"/>
            <person name="Kadota M"/>
            <person name="Koyanagi M"/>
            <person name="Keeley SD"/>
            <person name="Tatsumi K"/>
            <person name="Tanaka K"/>
            <person name="Motone F"/>
            <person name="Kageyama Y"/>
            <person name="Nozu R"/>
            <person name="Adachi N"/>
            <person name="Nishimura O"/>
            <person name="Nakagawa R"/>
            <person name="Tanegashima C"/>
            <person name="Kiyatake I"/>
            <person name="Matsumoto R"/>
            <person name="Murakumo K"/>
            <person name="Nishida K"/>
            <person name="Terakita A"/>
            <person name="Kuratani S"/>
            <person name="Sato K"/>
            <person name="Hyodo S Kuraku.S."/>
        </authorList>
    </citation>
    <scope>NUCLEOTIDE SEQUENCE [LARGE SCALE GENOMIC DNA]</scope>
</reference>
<evidence type="ECO:0000256" key="7">
    <source>
        <dbReference type="ARBA" id="ARBA00023242"/>
    </source>
</evidence>
<dbReference type="GO" id="GO:0005737">
    <property type="term" value="C:cytoplasm"/>
    <property type="evidence" value="ECO:0007669"/>
    <property type="project" value="UniProtKB-SubCell"/>
</dbReference>
<evidence type="ECO:0000256" key="3">
    <source>
        <dbReference type="ARBA" id="ARBA00009466"/>
    </source>
</evidence>
<feature type="domain" description="Importin N-terminal" evidence="8">
    <location>
        <begin position="25"/>
        <end position="79"/>
    </location>
</feature>
<dbReference type="InterPro" id="IPR001494">
    <property type="entry name" value="Importin-beta_N"/>
</dbReference>
<dbReference type="GO" id="GO:0005049">
    <property type="term" value="F:nuclear export signal receptor activity"/>
    <property type="evidence" value="ECO:0007669"/>
    <property type="project" value="InterPro"/>
</dbReference>
<evidence type="ECO:0000256" key="5">
    <source>
        <dbReference type="ARBA" id="ARBA00022490"/>
    </source>
</evidence>
<dbReference type="Gene3D" id="1.25.10.10">
    <property type="entry name" value="Leucine-rich Repeat Variant"/>
    <property type="match status" value="1"/>
</dbReference>
<sequence>MDLAQLEIICKQLYEATDPAQRLQAEKALIELTESPECLSKCQLLLERGTTSYAQLLAATCLTKLVTRVNPLPLQQRIDVSE</sequence>
<evidence type="ECO:0000256" key="4">
    <source>
        <dbReference type="ARBA" id="ARBA00022448"/>
    </source>
</evidence>
<name>A0A401STS9_CHIPU</name>
<dbReference type="PANTHER" id="PTHR12596">
    <property type="entry name" value="EXPORTIN 4,7-RELATED"/>
    <property type="match status" value="1"/>
</dbReference>
<dbReference type="InterPro" id="IPR044189">
    <property type="entry name" value="XPO4/7-like"/>
</dbReference>
<dbReference type="AlphaFoldDB" id="A0A401STS9"/>
<dbReference type="GO" id="GO:0031267">
    <property type="term" value="F:small GTPase binding"/>
    <property type="evidence" value="ECO:0007669"/>
    <property type="project" value="InterPro"/>
</dbReference>
<comment type="caution">
    <text evidence="9">The sequence shown here is derived from an EMBL/GenBank/DDBJ whole genome shotgun (WGS) entry which is preliminary data.</text>
</comment>
<keyword evidence="10" id="KW-1185">Reference proteome</keyword>
<organism evidence="9 10">
    <name type="scientific">Chiloscyllium punctatum</name>
    <name type="common">Brownbanded bambooshark</name>
    <name type="synonym">Hemiscyllium punctatum</name>
    <dbReference type="NCBI Taxonomy" id="137246"/>
    <lineage>
        <taxon>Eukaryota</taxon>
        <taxon>Metazoa</taxon>
        <taxon>Chordata</taxon>
        <taxon>Craniata</taxon>
        <taxon>Vertebrata</taxon>
        <taxon>Chondrichthyes</taxon>
        <taxon>Elasmobranchii</taxon>
        <taxon>Galeomorphii</taxon>
        <taxon>Galeoidea</taxon>
        <taxon>Orectolobiformes</taxon>
        <taxon>Hemiscylliidae</taxon>
        <taxon>Chiloscyllium</taxon>
    </lineage>
</organism>
<keyword evidence="4" id="KW-0813">Transport</keyword>
<accession>A0A401STS9</accession>
<dbReference type="Proteomes" id="UP000287033">
    <property type="component" value="Unassembled WGS sequence"/>
</dbReference>
<dbReference type="GO" id="GO:0005643">
    <property type="term" value="C:nuclear pore"/>
    <property type="evidence" value="ECO:0007669"/>
    <property type="project" value="TreeGrafter"/>
</dbReference>
<evidence type="ECO:0000256" key="2">
    <source>
        <dbReference type="ARBA" id="ARBA00004496"/>
    </source>
</evidence>
<evidence type="ECO:0000256" key="1">
    <source>
        <dbReference type="ARBA" id="ARBA00004123"/>
    </source>
</evidence>
<dbReference type="EMBL" id="BEZZ01000545">
    <property type="protein sequence ID" value="GCC33800.1"/>
    <property type="molecule type" value="Genomic_DNA"/>
</dbReference>
<evidence type="ECO:0000313" key="10">
    <source>
        <dbReference type="Proteomes" id="UP000287033"/>
    </source>
</evidence>
<protein>
    <recommendedName>
        <fullName evidence="8">Importin N-terminal domain-containing protein</fullName>
    </recommendedName>
</protein>
<keyword evidence="5" id="KW-0963">Cytoplasm</keyword>
<keyword evidence="6" id="KW-0653">Protein transport</keyword>
<dbReference type="OMA" id="HAPDCLP"/>
<dbReference type="STRING" id="137246.A0A401STS9"/>
<evidence type="ECO:0000313" key="9">
    <source>
        <dbReference type="EMBL" id="GCC33800.1"/>
    </source>
</evidence>
<dbReference type="GO" id="GO:0006611">
    <property type="term" value="P:protein export from nucleus"/>
    <property type="evidence" value="ECO:0007669"/>
    <property type="project" value="TreeGrafter"/>
</dbReference>
<evidence type="ECO:0000256" key="6">
    <source>
        <dbReference type="ARBA" id="ARBA00022927"/>
    </source>
</evidence>
<gene>
    <name evidence="9" type="ORF">chiPu_0012271</name>
</gene>